<dbReference type="AlphaFoldDB" id="A0A951PM98"/>
<feature type="transmembrane region" description="Helical" evidence="1">
    <location>
        <begin position="79"/>
        <end position="96"/>
    </location>
</feature>
<keyword evidence="1" id="KW-0812">Transmembrane</keyword>
<keyword evidence="1" id="KW-0472">Membrane</keyword>
<accession>A0A951PM98</accession>
<evidence type="ECO:0000256" key="1">
    <source>
        <dbReference type="SAM" id="Phobius"/>
    </source>
</evidence>
<dbReference type="EMBL" id="JAHHIF010000019">
    <property type="protein sequence ID" value="MBW4545913.1"/>
    <property type="molecule type" value="Genomic_DNA"/>
</dbReference>
<gene>
    <name evidence="2" type="ORF">KME25_15910</name>
</gene>
<evidence type="ECO:0000313" key="3">
    <source>
        <dbReference type="Proteomes" id="UP000753908"/>
    </source>
</evidence>
<dbReference type="Proteomes" id="UP000753908">
    <property type="component" value="Unassembled WGS sequence"/>
</dbReference>
<name>A0A951PM98_9CYAN</name>
<comment type="caution">
    <text evidence="2">The sequence shown here is derived from an EMBL/GenBank/DDBJ whole genome shotgun (WGS) entry which is preliminary data.</text>
</comment>
<feature type="transmembrane region" description="Helical" evidence="1">
    <location>
        <begin position="15"/>
        <end position="37"/>
    </location>
</feature>
<protein>
    <submittedName>
        <fullName evidence="2">Uncharacterized protein</fullName>
    </submittedName>
</protein>
<feature type="transmembrane region" description="Helical" evidence="1">
    <location>
        <begin position="49"/>
        <end position="73"/>
    </location>
</feature>
<reference evidence="2" key="1">
    <citation type="submission" date="2021-05" db="EMBL/GenBank/DDBJ databases">
        <authorList>
            <person name="Pietrasiak N."/>
            <person name="Ward R."/>
            <person name="Stajich J.E."/>
            <person name="Kurbessoian T."/>
        </authorList>
    </citation>
    <scope>NUCLEOTIDE SEQUENCE</scope>
    <source>
        <strain evidence="2">CPER-KK1</strain>
    </source>
</reference>
<organism evidence="2 3">
    <name type="scientific">Symplocastrum torsivum CPER-KK1</name>
    <dbReference type="NCBI Taxonomy" id="450513"/>
    <lineage>
        <taxon>Bacteria</taxon>
        <taxon>Bacillati</taxon>
        <taxon>Cyanobacteriota</taxon>
        <taxon>Cyanophyceae</taxon>
        <taxon>Oscillatoriophycideae</taxon>
        <taxon>Oscillatoriales</taxon>
        <taxon>Microcoleaceae</taxon>
        <taxon>Symplocastrum</taxon>
    </lineage>
</organism>
<sequence>MFDFNALSEFSRANCIAICAFLVPANLLFTIRTVVFTGLHRPQAQVRQAAVLACIPALVMVLHVWTWLMIGVVMAPTYILFWLASTCVCLNVWAIAHPKSMASLLKAVLLRLQKHLSLALINR</sequence>
<evidence type="ECO:0000313" key="2">
    <source>
        <dbReference type="EMBL" id="MBW4545913.1"/>
    </source>
</evidence>
<reference evidence="2" key="2">
    <citation type="journal article" date="2022" name="Microbiol. Resour. Announc.">
        <title>Metagenome Sequencing to Explore Phylogenomics of Terrestrial Cyanobacteria.</title>
        <authorList>
            <person name="Ward R.D."/>
            <person name="Stajich J.E."/>
            <person name="Johansen J.R."/>
            <person name="Huntemann M."/>
            <person name="Clum A."/>
            <person name="Foster B."/>
            <person name="Foster B."/>
            <person name="Roux S."/>
            <person name="Palaniappan K."/>
            <person name="Varghese N."/>
            <person name="Mukherjee S."/>
            <person name="Reddy T.B.K."/>
            <person name="Daum C."/>
            <person name="Copeland A."/>
            <person name="Chen I.A."/>
            <person name="Ivanova N.N."/>
            <person name="Kyrpides N.C."/>
            <person name="Shapiro N."/>
            <person name="Eloe-Fadrosh E.A."/>
            <person name="Pietrasiak N."/>
        </authorList>
    </citation>
    <scope>NUCLEOTIDE SEQUENCE</scope>
    <source>
        <strain evidence="2">CPER-KK1</strain>
    </source>
</reference>
<proteinExistence type="predicted"/>
<keyword evidence="1" id="KW-1133">Transmembrane helix</keyword>